<gene>
    <name evidence="2" type="ORF">CCMP2556_LOCUS21808</name>
</gene>
<keyword evidence="3" id="KW-1185">Reference proteome</keyword>
<sequence>MRRLSLLLLDWTLELISTVALEESPPWPLGQPSAWLWDLCDGVLVGLGHPGEGSPPTSLHKLQLPAKRHDWSWLQMGLEEAPRSPGKVVATLRLDSPVLVAAHAKANAPVLLGSDELRFLTSLLRASGTYPLHQQLSALSLTGSRPKEWVPIARAAAGEQLFAFLGFHKGPPRILQLKLVDDAARSSLPQMAVLRLVMDFSPRPPMYQVVPFEEASQKTCGFFAWDGDGESSLFELDFSGGPLEPPSVRCSRSAARAPKRNSKWTMGDFWPKSARGNGIACATPEASALLTPFSFVR</sequence>
<keyword evidence="1" id="KW-0732">Signal</keyword>
<accession>A0ABP0LMT0</accession>
<protein>
    <recommendedName>
        <fullName evidence="4">Amine oxidase</fullName>
    </recommendedName>
</protein>
<organism evidence="2 3">
    <name type="scientific">Durusdinium trenchii</name>
    <dbReference type="NCBI Taxonomy" id="1381693"/>
    <lineage>
        <taxon>Eukaryota</taxon>
        <taxon>Sar</taxon>
        <taxon>Alveolata</taxon>
        <taxon>Dinophyceae</taxon>
        <taxon>Suessiales</taxon>
        <taxon>Symbiodiniaceae</taxon>
        <taxon>Durusdinium</taxon>
    </lineage>
</organism>
<evidence type="ECO:0008006" key="4">
    <source>
        <dbReference type="Google" id="ProtNLM"/>
    </source>
</evidence>
<dbReference type="EMBL" id="CAXAMN010013335">
    <property type="protein sequence ID" value="CAK9040513.1"/>
    <property type="molecule type" value="Genomic_DNA"/>
</dbReference>
<reference evidence="2 3" key="1">
    <citation type="submission" date="2024-02" db="EMBL/GenBank/DDBJ databases">
        <authorList>
            <person name="Chen Y."/>
            <person name="Shah S."/>
            <person name="Dougan E. K."/>
            <person name="Thang M."/>
            <person name="Chan C."/>
        </authorList>
    </citation>
    <scope>NUCLEOTIDE SEQUENCE [LARGE SCALE GENOMIC DNA]</scope>
</reference>
<feature type="chain" id="PRO_5046416298" description="Amine oxidase" evidence="1">
    <location>
        <begin position="22"/>
        <end position="297"/>
    </location>
</feature>
<evidence type="ECO:0000313" key="2">
    <source>
        <dbReference type="EMBL" id="CAK9040513.1"/>
    </source>
</evidence>
<comment type="caution">
    <text evidence="2">The sequence shown here is derived from an EMBL/GenBank/DDBJ whole genome shotgun (WGS) entry which is preliminary data.</text>
</comment>
<evidence type="ECO:0000256" key="1">
    <source>
        <dbReference type="SAM" id="SignalP"/>
    </source>
</evidence>
<proteinExistence type="predicted"/>
<dbReference type="Proteomes" id="UP001642484">
    <property type="component" value="Unassembled WGS sequence"/>
</dbReference>
<feature type="signal peptide" evidence="1">
    <location>
        <begin position="1"/>
        <end position="21"/>
    </location>
</feature>
<name>A0ABP0LMT0_9DINO</name>
<evidence type="ECO:0000313" key="3">
    <source>
        <dbReference type="Proteomes" id="UP001642484"/>
    </source>
</evidence>